<evidence type="ECO:0000256" key="1">
    <source>
        <dbReference type="SAM" id="SignalP"/>
    </source>
</evidence>
<dbReference type="InterPro" id="IPR010679">
    <property type="entry name" value="DUF1254"/>
</dbReference>
<organism evidence="3 4">
    <name type="scientific">Deminuibacter soli</name>
    <dbReference type="NCBI Taxonomy" id="2291815"/>
    <lineage>
        <taxon>Bacteria</taxon>
        <taxon>Pseudomonadati</taxon>
        <taxon>Bacteroidota</taxon>
        <taxon>Chitinophagia</taxon>
        <taxon>Chitinophagales</taxon>
        <taxon>Chitinophagaceae</taxon>
        <taxon>Deminuibacter</taxon>
    </lineage>
</organism>
<proteinExistence type="predicted"/>
<dbReference type="Pfam" id="PF06863">
    <property type="entry name" value="DUF1254"/>
    <property type="match status" value="1"/>
</dbReference>
<protein>
    <submittedName>
        <fullName evidence="3">DUF1254 domain-containing protein</fullName>
    </submittedName>
</protein>
<dbReference type="OrthoDB" id="40820at2"/>
<evidence type="ECO:0000259" key="2">
    <source>
        <dbReference type="Pfam" id="PF06863"/>
    </source>
</evidence>
<dbReference type="RefSeq" id="WP_116848680.1">
    <property type="nucleotide sequence ID" value="NZ_QTJU01000007.1"/>
</dbReference>
<dbReference type="Gene3D" id="2.60.40.1610">
    <property type="entry name" value="Domain of unknown function DUF1254"/>
    <property type="match status" value="1"/>
</dbReference>
<dbReference type="InterPro" id="IPR037050">
    <property type="entry name" value="DUF1254_sf"/>
</dbReference>
<feature type="chain" id="PRO_5017629805" evidence="1">
    <location>
        <begin position="23"/>
        <end position="242"/>
    </location>
</feature>
<comment type="caution">
    <text evidence="3">The sequence shown here is derived from an EMBL/GenBank/DDBJ whole genome shotgun (WGS) entry which is preliminary data.</text>
</comment>
<dbReference type="EMBL" id="QTJU01000007">
    <property type="protein sequence ID" value="RFM26896.1"/>
    <property type="molecule type" value="Genomic_DNA"/>
</dbReference>
<accession>A0A3E1NG00</accession>
<dbReference type="Proteomes" id="UP000261284">
    <property type="component" value="Unassembled WGS sequence"/>
</dbReference>
<feature type="domain" description="DUF1254" evidence="2">
    <location>
        <begin position="76"/>
        <end position="207"/>
    </location>
</feature>
<dbReference type="PROSITE" id="PS51257">
    <property type="entry name" value="PROKAR_LIPOPROTEIN"/>
    <property type="match status" value="1"/>
</dbReference>
<feature type="signal peptide" evidence="1">
    <location>
        <begin position="1"/>
        <end position="22"/>
    </location>
</feature>
<dbReference type="PANTHER" id="PTHR36509:SF2">
    <property type="entry name" value="BLL3101 PROTEIN"/>
    <property type="match status" value="1"/>
</dbReference>
<dbReference type="SUPFAM" id="SSF160935">
    <property type="entry name" value="VPA0735-like"/>
    <property type="match status" value="1"/>
</dbReference>
<evidence type="ECO:0000313" key="4">
    <source>
        <dbReference type="Proteomes" id="UP000261284"/>
    </source>
</evidence>
<gene>
    <name evidence="3" type="ORF">DXN05_18080</name>
</gene>
<name>A0A3E1NG00_9BACT</name>
<keyword evidence="4" id="KW-1185">Reference proteome</keyword>
<reference evidence="3 4" key="1">
    <citation type="submission" date="2018-08" db="EMBL/GenBank/DDBJ databases">
        <title>Chitinophagaceae sp. K23C18032701, a novel bacterium isolated from forest soil.</title>
        <authorList>
            <person name="Wang C."/>
        </authorList>
    </citation>
    <scope>NUCLEOTIDE SEQUENCE [LARGE SCALE GENOMIC DNA]</scope>
    <source>
        <strain evidence="3 4">K23C18032701</strain>
    </source>
</reference>
<evidence type="ECO:0000313" key="3">
    <source>
        <dbReference type="EMBL" id="RFM26896.1"/>
    </source>
</evidence>
<dbReference type="AlphaFoldDB" id="A0A3E1NG00"/>
<dbReference type="PANTHER" id="PTHR36509">
    <property type="entry name" value="BLL3101 PROTEIN"/>
    <property type="match status" value="1"/>
</dbReference>
<keyword evidence="1" id="KW-0732">Signal</keyword>
<sequence length="242" mass="26632">MKRTIFYLAMIVAVTCSCGSNRAPGDANNMADTSLTAAKVQQMAREAYVHCFPIFENYKGIYFYGVLQTSPKYAPMNTITKETKLYSPDDKLVVSPNNDTYYSTGILDVRAAPVIIKVPESKNRYYVIQLVDMVTNNFAYIGVNTTGTAPGIYAVTGPDFTGRLPDSVKEIKSPSGFLVFAGRTAVNAENQADIAKAKQLQELYQVGPVSKFFPGFPSQKADTPNFPPIKKQTIPMNSFLTE</sequence>